<evidence type="ECO:0000256" key="2">
    <source>
        <dbReference type="ARBA" id="ARBA00023157"/>
    </source>
</evidence>
<dbReference type="InParanoid" id="D3BC18"/>
<dbReference type="AlphaFoldDB" id="D3BC18"/>
<feature type="region of interest" description="Disordered" evidence="3">
    <location>
        <begin position="183"/>
        <end position="280"/>
    </location>
</feature>
<dbReference type="Gene3D" id="2.70.130.10">
    <property type="entry name" value="Mannose-6-phosphate receptor binding domain"/>
    <property type="match status" value="1"/>
</dbReference>
<dbReference type="Proteomes" id="UP000001396">
    <property type="component" value="Unassembled WGS sequence"/>
</dbReference>
<feature type="domain" description="MRH" evidence="5">
    <location>
        <begin position="22"/>
        <end position="182"/>
    </location>
</feature>
<dbReference type="InterPro" id="IPR009011">
    <property type="entry name" value="Man6P_isomerase_rcpt-bd_dom_sf"/>
</dbReference>
<feature type="signal peptide" evidence="4">
    <location>
        <begin position="1"/>
        <end position="21"/>
    </location>
</feature>
<dbReference type="PROSITE" id="PS51914">
    <property type="entry name" value="MRH"/>
    <property type="match status" value="1"/>
</dbReference>
<keyword evidence="1 4" id="KW-0732">Signal</keyword>
<evidence type="ECO:0000256" key="4">
    <source>
        <dbReference type="SAM" id="SignalP"/>
    </source>
</evidence>
<dbReference type="SUPFAM" id="SSF50911">
    <property type="entry name" value="Mannose 6-phosphate receptor domain"/>
    <property type="match status" value="1"/>
</dbReference>
<evidence type="ECO:0000256" key="3">
    <source>
        <dbReference type="SAM" id="MobiDB-lite"/>
    </source>
</evidence>
<feature type="chain" id="PRO_5003040997" description="MRH domain-containing protein" evidence="4">
    <location>
        <begin position="22"/>
        <end position="355"/>
    </location>
</feature>
<dbReference type="Pfam" id="PF13015">
    <property type="entry name" value="PRKCSH_1"/>
    <property type="match status" value="1"/>
</dbReference>
<dbReference type="EMBL" id="ADBJ01000026">
    <property type="protein sequence ID" value="EFA81201.1"/>
    <property type="molecule type" value="Genomic_DNA"/>
</dbReference>
<feature type="region of interest" description="Disordered" evidence="3">
    <location>
        <begin position="111"/>
        <end position="133"/>
    </location>
</feature>
<protein>
    <recommendedName>
        <fullName evidence="5">MRH domain-containing protein</fullName>
    </recommendedName>
</protein>
<dbReference type="GeneID" id="31361522"/>
<dbReference type="InterPro" id="IPR044865">
    <property type="entry name" value="MRH_dom"/>
</dbReference>
<gene>
    <name evidence="6" type="ORF">PPL_06038</name>
</gene>
<evidence type="ECO:0000256" key="1">
    <source>
        <dbReference type="ARBA" id="ARBA00022729"/>
    </source>
</evidence>
<organism evidence="6 7">
    <name type="scientific">Heterostelium pallidum (strain ATCC 26659 / Pp 5 / PN500)</name>
    <name type="common">Cellular slime mold</name>
    <name type="synonym">Polysphondylium pallidum</name>
    <dbReference type="NCBI Taxonomy" id="670386"/>
    <lineage>
        <taxon>Eukaryota</taxon>
        <taxon>Amoebozoa</taxon>
        <taxon>Evosea</taxon>
        <taxon>Eumycetozoa</taxon>
        <taxon>Dictyostelia</taxon>
        <taxon>Acytosteliales</taxon>
        <taxon>Acytosteliaceae</taxon>
        <taxon>Heterostelium</taxon>
    </lineage>
</organism>
<feature type="compositionally biased region" description="Basic and acidic residues" evidence="3">
    <location>
        <begin position="119"/>
        <end position="133"/>
    </location>
</feature>
<sequence>MKLISILILSQLLLLVTLVGGQGCTLHTNNLLYDFTPLISMTEYVGSIDSFYFYINICQSPKSCMNKFPGSGICISDTISPAPAFNGGQIEDSVFRPLVISHQQHYLFTKQKQQQQRQKPIDDGNRGGQIEYKHGTECGMYPMRSTVIRLRCSESATKLERVSQPITCKYVIDISSYLACPMSDSGSSTSSGDSSSGYPTSGESTTSPYTTSYPTSAISGTTASAHSTTTSTTSRTTTTTSTTTASTSIHTTTTTTGTTTSKTSTSSTTYSGQSSTTTGAGMISTVSTTINNGVTTTGNEVYKNNIMTTTGSLTGRGISTSGSIGTTSGHISTTGGQVLTTASDSSSTSSSTTNY</sequence>
<keyword evidence="2" id="KW-1015">Disulfide bond</keyword>
<feature type="region of interest" description="Disordered" evidence="3">
    <location>
        <begin position="327"/>
        <end position="355"/>
    </location>
</feature>
<dbReference type="PROSITE" id="PS51257">
    <property type="entry name" value="PROKAR_LIPOPROTEIN"/>
    <property type="match status" value="1"/>
</dbReference>
<keyword evidence="7" id="KW-1185">Reference proteome</keyword>
<accession>D3BC18</accession>
<evidence type="ECO:0000259" key="5">
    <source>
        <dbReference type="PROSITE" id="PS51914"/>
    </source>
</evidence>
<proteinExistence type="predicted"/>
<reference evidence="6 7" key="1">
    <citation type="journal article" date="2011" name="Genome Res.">
        <title>Phylogeny-wide analysis of social amoeba genomes highlights ancient origins for complex intercellular communication.</title>
        <authorList>
            <person name="Heidel A.J."/>
            <person name="Lawal H.M."/>
            <person name="Felder M."/>
            <person name="Schilde C."/>
            <person name="Helps N.R."/>
            <person name="Tunggal B."/>
            <person name="Rivero F."/>
            <person name="John U."/>
            <person name="Schleicher M."/>
            <person name="Eichinger L."/>
            <person name="Platzer M."/>
            <person name="Noegel A.A."/>
            <person name="Schaap P."/>
            <person name="Gloeckner G."/>
        </authorList>
    </citation>
    <scope>NUCLEOTIDE SEQUENCE [LARGE SCALE GENOMIC DNA]</scope>
    <source>
        <strain evidence="7">ATCC 26659 / Pp 5 / PN500</strain>
    </source>
</reference>
<comment type="caution">
    <text evidence="6">The sequence shown here is derived from an EMBL/GenBank/DDBJ whole genome shotgun (WGS) entry which is preliminary data.</text>
</comment>
<dbReference type="RefSeq" id="XP_020433319.1">
    <property type="nucleotide sequence ID" value="XM_020576907.1"/>
</dbReference>
<evidence type="ECO:0000313" key="7">
    <source>
        <dbReference type="Proteomes" id="UP000001396"/>
    </source>
</evidence>
<name>D3BC18_HETP5</name>
<dbReference type="InterPro" id="IPR036607">
    <property type="entry name" value="PRKCSH"/>
</dbReference>
<evidence type="ECO:0000313" key="6">
    <source>
        <dbReference type="EMBL" id="EFA81201.1"/>
    </source>
</evidence>